<feature type="transmembrane region" description="Helical" evidence="2">
    <location>
        <begin position="54"/>
        <end position="77"/>
    </location>
</feature>
<dbReference type="InterPro" id="IPR036457">
    <property type="entry name" value="PPM-type-like_dom_sf"/>
</dbReference>
<keyword evidence="2" id="KW-0812">Transmembrane</keyword>
<evidence type="ECO:0000313" key="4">
    <source>
        <dbReference type="EMBL" id="XCB31852.1"/>
    </source>
</evidence>
<feature type="transmembrane region" description="Helical" evidence="2">
    <location>
        <begin position="27"/>
        <end position="47"/>
    </location>
</feature>
<dbReference type="AlphaFoldDB" id="A0AAU7ZL92"/>
<evidence type="ECO:0000256" key="1">
    <source>
        <dbReference type="ARBA" id="ARBA00022801"/>
    </source>
</evidence>
<feature type="transmembrane region" description="Helical" evidence="2">
    <location>
        <begin position="97"/>
        <end position="118"/>
    </location>
</feature>
<sequence length="374" mass="40726">MAFLRSSKSTAEQKQQVQFEEVKTTGLLNLVVVLAVVSVAYTDWIVVANVSLGYLYVLPIALSAFINPLPITIGLAVLGTILSEFFGPVGDTTNVRITRFIISLAGFLIVAFLVSLIAKQRARLAAEVRRQRDEYESDLLLAAQVQRQVLPKAPIVPGLELAAFMQTARLLGGDYYDFFQISDEIVDVVIADVSGKGAAASLLMPSLAVALRLRAHELSGPAAILKDLDECLKQITRPATFVTMFYARFNTKLRTLEYANGGHNPPLLLRPQTGESLLLENAGPIMGILPSAEFSNTLINLKANDVITLFTDGVTEQENESEEQFSLDRLKSLVLSEENKPATTLVTDISEAVASFAGTKEQEDDLTVVIVKVL</sequence>
<dbReference type="InterPro" id="IPR052016">
    <property type="entry name" value="Bact_Sigma-Reg"/>
</dbReference>
<name>A0AAU7ZL92_9BACT</name>
<dbReference type="PANTHER" id="PTHR43156:SF2">
    <property type="entry name" value="STAGE II SPORULATION PROTEIN E"/>
    <property type="match status" value="1"/>
</dbReference>
<keyword evidence="2" id="KW-0472">Membrane</keyword>
<dbReference type="Pfam" id="PF07228">
    <property type="entry name" value="SpoIIE"/>
    <property type="match status" value="1"/>
</dbReference>
<keyword evidence="2" id="KW-1133">Transmembrane helix</keyword>
<dbReference type="EMBL" id="CP132942">
    <property type="protein sequence ID" value="XCB31852.1"/>
    <property type="molecule type" value="Genomic_DNA"/>
</dbReference>
<dbReference type="Gene3D" id="3.60.40.10">
    <property type="entry name" value="PPM-type phosphatase domain"/>
    <property type="match status" value="1"/>
</dbReference>
<proteinExistence type="predicted"/>
<dbReference type="InterPro" id="IPR001932">
    <property type="entry name" value="PPM-type_phosphatase-like_dom"/>
</dbReference>
<dbReference type="PANTHER" id="PTHR43156">
    <property type="entry name" value="STAGE II SPORULATION PROTEIN E-RELATED"/>
    <property type="match status" value="1"/>
</dbReference>
<reference evidence="4" key="1">
    <citation type="submission" date="2023-08" db="EMBL/GenBank/DDBJ databases">
        <authorList>
            <person name="Messyasz A."/>
            <person name="Mannisto M.K."/>
            <person name="Kerkhof L.J."/>
            <person name="Haggblom M."/>
        </authorList>
    </citation>
    <scope>NUCLEOTIDE SEQUENCE</scope>
    <source>
        <strain evidence="4">X5P6</strain>
    </source>
</reference>
<organism evidence="4">
    <name type="scientific">Tunturiibacter psychrotolerans</name>
    <dbReference type="NCBI Taxonomy" id="3069686"/>
    <lineage>
        <taxon>Bacteria</taxon>
        <taxon>Pseudomonadati</taxon>
        <taxon>Acidobacteriota</taxon>
        <taxon>Terriglobia</taxon>
        <taxon>Terriglobales</taxon>
        <taxon>Acidobacteriaceae</taxon>
        <taxon>Tunturiibacter</taxon>
    </lineage>
</organism>
<dbReference type="RefSeq" id="WP_353062696.1">
    <property type="nucleotide sequence ID" value="NZ_CP132942.1"/>
</dbReference>
<dbReference type="KEGG" id="tpsc:RBB77_15535"/>
<evidence type="ECO:0000256" key="2">
    <source>
        <dbReference type="SAM" id="Phobius"/>
    </source>
</evidence>
<feature type="domain" description="PPM-type phosphatase" evidence="3">
    <location>
        <begin position="156"/>
        <end position="373"/>
    </location>
</feature>
<keyword evidence="1" id="KW-0378">Hydrolase</keyword>
<dbReference type="SUPFAM" id="SSF81606">
    <property type="entry name" value="PP2C-like"/>
    <property type="match status" value="1"/>
</dbReference>
<accession>A0AAU7ZL92</accession>
<dbReference type="SMART" id="SM00331">
    <property type="entry name" value="PP2C_SIG"/>
    <property type="match status" value="1"/>
</dbReference>
<protein>
    <submittedName>
        <fullName evidence="4">SpoIIE family protein phosphatase</fullName>
    </submittedName>
</protein>
<dbReference type="GO" id="GO:0016791">
    <property type="term" value="F:phosphatase activity"/>
    <property type="evidence" value="ECO:0007669"/>
    <property type="project" value="TreeGrafter"/>
</dbReference>
<reference evidence="4" key="2">
    <citation type="journal article" date="2024" name="Environ. Microbiol.">
        <title>Genome analysis and description of Tunturibacter gen. nov. expands the diversity of Terriglobia in tundra soils.</title>
        <authorList>
            <person name="Messyasz A."/>
            <person name="Mannisto M.K."/>
            <person name="Kerkhof L.J."/>
            <person name="Haggblom M.M."/>
        </authorList>
    </citation>
    <scope>NUCLEOTIDE SEQUENCE</scope>
    <source>
        <strain evidence="4">X5P6</strain>
    </source>
</reference>
<gene>
    <name evidence="4" type="ORF">RBB77_15535</name>
</gene>
<evidence type="ECO:0000259" key="3">
    <source>
        <dbReference type="SMART" id="SM00331"/>
    </source>
</evidence>